<reference evidence="1" key="1">
    <citation type="submission" date="2020-08" db="EMBL/GenBank/DDBJ databases">
        <title>Genome sequencing and assembly of the red palm weevil Rhynchophorus ferrugineus.</title>
        <authorList>
            <person name="Dias G.B."/>
            <person name="Bergman C.M."/>
            <person name="Manee M."/>
        </authorList>
    </citation>
    <scope>NUCLEOTIDE SEQUENCE</scope>
    <source>
        <strain evidence="1">AA-2017</strain>
        <tissue evidence="1">Whole larva</tissue>
    </source>
</reference>
<gene>
    <name evidence="1" type="ORF">GWI33_019035</name>
</gene>
<dbReference type="AlphaFoldDB" id="A0A834HUP6"/>
<evidence type="ECO:0000313" key="1">
    <source>
        <dbReference type="EMBL" id="KAF7267798.1"/>
    </source>
</evidence>
<accession>A0A834HUP6</accession>
<proteinExistence type="predicted"/>
<organism evidence="1 2">
    <name type="scientific">Rhynchophorus ferrugineus</name>
    <name type="common">Red palm weevil</name>
    <name type="synonym">Curculio ferrugineus</name>
    <dbReference type="NCBI Taxonomy" id="354439"/>
    <lineage>
        <taxon>Eukaryota</taxon>
        <taxon>Metazoa</taxon>
        <taxon>Ecdysozoa</taxon>
        <taxon>Arthropoda</taxon>
        <taxon>Hexapoda</taxon>
        <taxon>Insecta</taxon>
        <taxon>Pterygota</taxon>
        <taxon>Neoptera</taxon>
        <taxon>Endopterygota</taxon>
        <taxon>Coleoptera</taxon>
        <taxon>Polyphaga</taxon>
        <taxon>Cucujiformia</taxon>
        <taxon>Curculionidae</taxon>
        <taxon>Dryophthorinae</taxon>
        <taxon>Rhynchophorus</taxon>
    </lineage>
</organism>
<sequence length="92" mass="10549">MKRVRTRPRGNCSIQSVIPSQNDGQFKHAQAAGRLIINGKLFQHNSVDRRLLPVRFPDGFLRTIRSGPGSSRFISYRSLDTQAEWDFGSFWL</sequence>
<name>A0A834HUP6_RHYFE</name>
<evidence type="ECO:0000313" key="2">
    <source>
        <dbReference type="Proteomes" id="UP000625711"/>
    </source>
</evidence>
<protein>
    <submittedName>
        <fullName evidence="1">Uncharacterized protein</fullName>
    </submittedName>
</protein>
<dbReference type="EMBL" id="JAACXV010014387">
    <property type="protein sequence ID" value="KAF7267798.1"/>
    <property type="molecule type" value="Genomic_DNA"/>
</dbReference>
<comment type="caution">
    <text evidence="1">The sequence shown here is derived from an EMBL/GenBank/DDBJ whole genome shotgun (WGS) entry which is preliminary data.</text>
</comment>
<dbReference type="Proteomes" id="UP000625711">
    <property type="component" value="Unassembled WGS sequence"/>
</dbReference>
<keyword evidence="2" id="KW-1185">Reference proteome</keyword>